<protein>
    <submittedName>
        <fullName evidence="2">Predicted ATPase</fullName>
    </submittedName>
</protein>
<keyword evidence="3" id="KW-1185">Reference proteome</keyword>
<accession>A0A212QKS3</accession>
<evidence type="ECO:0000313" key="2">
    <source>
        <dbReference type="EMBL" id="SNB59982.1"/>
    </source>
</evidence>
<feature type="domain" description="ATPase AAA-type core" evidence="1">
    <location>
        <begin position="27"/>
        <end position="322"/>
    </location>
</feature>
<dbReference type="InParanoid" id="A0A212QKS3"/>
<dbReference type="InterPro" id="IPR003959">
    <property type="entry name" value="ATPase_AAA_core"/>
</dbReference>
<dbReference type="Pfam" id="PF13304">
    <property type="entry name" value="AAA_21"/>
    <property type="match status" value="1"/>
</dbReference>
<dbReference type="GO" id="GO:0016887">
    <property type="term" value="F:ATP hydrolysis activity"/>
    <property type="evidence" value="ECO:0007669"/>
    <property type="project" value="InterPro"/>
</dbReference>
<dbReference type="GO" id="GO:0000731">
    <property type="term" value="P:DNA synthesis involved in DNA repair"/>
    <property type="evidence" value="ECO:0007669"/>
    <property type="project" value="TreeGrafter"/>
</dbReference>
<dbReference type="AlphaFoldDB" id="A0A212QKS3"/>
<dbReference type="InterPro" id="IPR027417">
    <property type="entry name" value="P-loop_NTPase"/>
</dbReference>
<organism evidence="2 3">
    <name type="scientific">Thermoflexus hugenholtzii JAD2</name>
    <dbReference type="NCBI Taxonomy" id="877466"/>
    <lineage>
        <taxon>Bacteria</taxon>
        <taxon>Bacillati</taxon>
        <taxon>Chloroflexota</taxon>
        <taxon>Thermoflexia</taxon>
        <taxon>Thermoflexales</taxon>
        <taxon>Thermoflexaceae</taxon>
        <taxon>Thermoflexus</taxon>
    </lineage>
</organism>
<dbReference type="SUPFAM" id="SSF52540">
    <property type="entry name" value="P-loop containing nucleoside triphosphate hydrolases"/>
    <property type="match status" value="1"/>
</dbReference>
<dbReference type="GO" id="GO:0005524">
    <property type="term" value="F:ATP binding"/>
    <property type="evidence" value="ECO:0007669"/>
    <property type="project" value="InterPro"/>
</dbReference>
<evidence type="ECO:0000259" key="1">
    <source>
        <dbReference type="Pfam" id="PF13304"/>
    </source>
</evidence>
<proteinExistence type="predicted"/>
<dbReference type="Proteomes" id="UP000197025">
    <property type="component" value="Unassembled WGS sequence"/>
</dbReference>
<gene>
    <name evidence="2" type="ORF">SAMN02746019_00002810</name>
</gene>
<dbReference type="PIRSF" id="PIRSF029347">
    <property type="entry name" value="RecF"/>
    <property type="match status" value="1"/>
</dbReference>
<reference evidence="3" key="1">
    <citation type="submission" date="2017-06" db="EMBL/GenBank/DDBJ databases">
        <authorList>
            <person name="Varghese N."/>
            <person name="Submissions S."/>
        </authorList>
    </citation>
    <scope>NUCLEOTIDE SEQUENCE [LARGE SCALE GENOMIC DNA]</scope>
    <source>
        <strain evidence="3">JAD2</strain>
    </source>
</reference>
<dbReference type="PANTHER" id="PTHR32182:SF22">
    <property type="entry name" value="ATP-DEPENDENT ENDONUCLEASE, OLD FAMILY-RELATED"/>
    <property type="match status" value="1"/>
</dbReference>
<dbReference type="EMBL" id="FYEK01000008">
    <property type="protein sequence ID" value="SNB59982.1"/>
    <property type="molecule type" value="Genomic_DNA"/>
</dbReference>
<dbReference type="GO" id="GO:0006302">
    <property type="term" value="P:double-strand break repair"/>
    <property type="evidence" value="ECO:0007669"/>
    <property type="project" value="TreeGrafter"/>
</dbReference>
<sequence>MASLMLERVVVQGYKSFRELDLPLERINVLIGPNGSGKSNFIQLFQMMNRVTLQGLQIYVAQSGGADSLLHYGRKTTERMRVELWFRQDTTLANGYVATLIPTAEDTLVFAEEACYFHRRDRYDRPYQASSSSVIHPESFLPEWAEQDRVAFHVLKAMRSWQLYHFHDTSDSAKVKQTGDLHDNLFLRPDASNLAAYLYRLRETAPASYRNIVETIRMAAPFFGDFVLRPSPFNPEKIRLEWRERGSDMVFGPHALSDGTLRFMCLATLFLQPPDQMPATIVLDEPELGLHPYAIVLLAEMVRSAAEHTQVILATQSVTLVNQFSPEDLLIVDRVEGVSSIRRLSPEETGQWLADYGLGDLWEKNLIGGRPAR</sequence>
<dbReference type="Gene3D" id="3.40.50.300">
    <property type="entry name" value="P-loop containing nucleotide triphosphate hydrolases"/>
    <property type="match status" value="2"/>
</dbReference>
<dbReference type="PANTHER" id="PTHR32182">
    <property type="entry name" value="DNA REPLICATION AND REPAIR PROTEIN RECF"/>
    <property type="match status" value="1"/>
</dbReference>
<evidence type="ECO:0000313" key="3">
    <source>
        <dbReference type="Proteomes" id="UP000197025"/>
    </source>
</evidence>
<name>A0A212QKS3_9CHLR</name>
<dbReference type="InterPro" id="IPR014555">
    <property type="entry name" value="RecF-like"/>
</dbReference>